<dbReference type="EMBL" id="CAJVQA010021942">
    <property type="protein sequence ID" value="CAG8771321.1"/>
    <property type="molecule type" value="Genomic_DNA"/>
</dbReference>
<gene>
    <name evidence="1" type="ORF">CPELLU_LOCUS15899</name>
</gene>
<evidence type="ECO:0000313" key="2">
    <source>
        <dbReference type="Proteomes" id="UP000789759"/>
    </source>
</evidence>
<name>A0A9N9J9D4_9GLOM</name>
<comment type="caution">
    <text evidence="1">The sequence shown here is derived from an EMBL/GenBank/DDBJ whole genome shotgun (WGS) entry which is preliminary data.</text>
</comment>
<proteinExistence type="predicted"/>
<dbReference type="OrthoDB" id="2369987at2759"/>
<feature type="non-terminal residue" evidence="1">
    <location>
        <position position="74"/>
    </location>
</feature>
<dbReference type="PANTHER" id="PTHR35871">
    <property type="entry name" value="EXPRESSED PROTEIN"/>
    <property type="match status" value="1"/>
</dbReference>
<dbReference type="AlphaFoldDB" id="A0A9N9J9D4"/>
<organism evidence="1 2">
    <name type="scientific">Cetraspora pellucida</name>
    <dbReference type="NCBI Taxonomy" id="1433469"/>
    <lineage>
        <taxon>Eukaryota</taxon>
        <taxon>Fungi</taxon>
        <taxon>Fungi incertae sedis</taxon>
        <taxon>Mucoromycota</taxon>
        <taxon>Glomeromycotina</taxon>
        <taxon>Glomeromycetes</taxon>
        <taxon>Diversisporales</taxon>
        <taxon>Gigasporaceae</taxon>
        <taxon>Cetraspora</taxon>
    </lineage>
</organism>
<keyword evidence="2" id="KW-1185">Reference proteome</keyword>
<protein>
    <submittedName>
        <fullName evidence="1">20855_t:CDS:1</fullName>
    </submittedName>
</protein>
<dbReference type="PANTHER" id="PTHR35871:SF1">
    <property type="entry name" value="CXC1-LIKE CYSTEINE CLUSTER ASSOCIATED WITH KDZ TRANSPOSASES DOMAIN-CONTAINING PROTEIN"/>
    <property type="match status" value="1"/>
</dbReference>
<accession>A0A9N9J9D4</accession>
<sequence>MKQVVERVIPIFKQMHLSKLALFMFDNSCSHNAYANNALIVLYMNLKDEGKQPLLRNKKMPDGSVYVMTFVDEN</sequence>
<evidence type="ECO:0000313" key="1">
    <source>
        <dbReference type="EMBL" id="CAG8771321.1"/>
    </source>
</evidence>
<reference evidence="1" key="1">
    <citation type="submission" date="2021-06" db="EMBL/GenBank/DDBJ databases">
        <authorList>
            <person name="Kallberg Y."/>
            <person name="Tangrot J."/>
            <person name="Rosling A."/>
        </authorList>
    </citation>
    <scope>NUCLEOTIDE SEQUENCE</scope>
    <source>
        <strain evidence="1">FL966</strain>
    </source>
</reference>
<dbReference type="Proteomes" id="UP000789759">
    <property type="component" value="Unassembled WGS sequence"/>
</dbReference>